<dbReference type="HOGENOM" id="CLU_086077_0_0_1"/>
<keyword evidence="1" id="KW-0472">Membrane</keyword>
<gene>
    <name evidence="2" type="ORF">H312_02185</name>
</gene>
<reference evidence="3" key="1">
    <citation type="submission" date="2013-02" db="EMBL/GenBank/DDBJ databases">
        <authorList>
            <consortium name="The Broad Institute Genome Sequencing Platform"/>
            <person name="Cuomo C."/>
            <person name="Becnel J."/>
            <person name="Sanscrainte N."/>
            <person name="Walker B."/>
            <person name="Young S.K."/>
            <person name="Zeng Q."/>
            <person name="Gargeya S."/>
            <person name="Fitzgerald M."/>
            <person name="Haas B."/>
            <person name="Abouelleil A."/>
            <person name="Alvarado L."/>
            <person name="Arachchi H.M."/>
            <person name="Berlin A.M."/>
            <person name="Chapman S.B."/>
            <person name="Dewar J."/>
            <person name="Goldberg J."/>
            <person name="Griggs A."/>
            <person name="Gujja S."/>
            <person name="Hansen M."/>
            <person name="Howarth C."/>
            <person name="Imamovic A."/>
            <person name="Larimer J."/>
            <person name="McCowan C."/>
            <person name="Murphy C."/>
            <person name="Neiman D."/>
            <person name="Pearson M."/>
            <person name="Priest M."/>
            <person name="Roberts A."/>
            <person name="Saif S."/>
            <person name="Shea T."/>
            <person name="Sisk P."/>
            <person name="Sykes S."/>
            <person name="Wortman J."/>
            <person name="Nusbaum C."/>
            <person name="Birren B."/>
        </authorList>
    </citation>
    <scope>NUCLEOTIDE SEQUENCE [LARGE SCALE GENOMIC DNA]</scope>
    <source>
        <strain evidence="3">PRA339</strain>
    </source>
</reference>
<sequence length="286" mass="33107">MVSLKNKVIILCVVIIVLLIIAYIIYRNLKVIIKNEEFSRILKCCIASLGNEFKSKLVVSNENPFNSILAEYLTYNTPNSFTKLSKILYEKVRREKFTPLTKPGLIMKHFIYLIITEQTKIAYKNGFYFDKSIYDQLENLSPFVHYYCVIAKINDLYFTDVCIGKIFHNFESSLNSSFDNFMTKVTKDNYCDTNLLIMPKKVINLYLSFDHDYSFDLSNYNHLKIALFDGRAYSVCALVVRNGSNSNYRVKGGNILTNKDSSKLKTKFKIKDKSFLSVSVLMKSEL</sequence>
<name>A0A059EZX4_9MICR</name>
<organism evidence="2 3">
    <name type="scientific">Anncaliia algerae PRA339</name>
    <dbReference type="NCBI Taxonomy" id="1288291"/>
    <lineage>
        <taxon>Eukaryota</taxon>
        <taxon>Fungi</taxon>
        <taxon>Fungi incertae sedis</taxon>
        <taxon>Microsporidia</taxon>
        <taxon>Tubulinosematoidea</taxon>
        <taxon>Tubulinosematidae</taxon>
        <taxon>Anncaliia</taxon>
    </lineage>
</organism>
<accession>A0A059EZX4</accession>
<keyword evidence="1" id="KW-0812">Transmembrane</keyword>
<evidence type="ECO:0000256" key="1">
    <source>
        <dbReference type="SAM" id="Phobius"/>
    </source>
</evidence>
<keyword evidence="3" id="KW-1185">Reference proteome</keyword>
<dbReference type="EMBL" id="KK365182">
    <property type="protein sequence ID" value="KCZ80417.1"/>
    <property type="molecule type" value="Genomic_DNA"/>
</dbReference>
<dbReference type="OrthoDB" id="10329097at2759"/>
<protein>
    <submittedName>
        <fullName evidence="2">Uncharacterized protein</fullName>
    </submittedName>
</protein>
<keyword evidence="1" id="KW-1133">Transmembrane helix</keyword>
<evidence type="ECO:0000313" key="3">
    <source>
        <dbReference type="Proteomes" id="UP000030655"/>
    </source>
</evidence>
<dbReference type="VEuPathDB" id="MicrosporidiaDB:H312_02185"/>
<dbReference type="AlphaFoldDB" id="A0A059EZX4"/>
<evidence type="ECO:0000313" key="2">
    <source>
        <dbReference type="EMBL" id="KCZ80417.1"/>
    </source>
</evidence>
<reference evidence="2 3" key="2">
    <citation type="submission" date="2014-03" db="EMBL/GenBank/DDBJ databases">
        <title>The Genome Sequence of Anncaliia algerae insect isolate PRA339.</title>
        <authorList>
            <consortium name="The Broad Institute Genome Sequencing Platform"/>
            <consortium name="The Broad Institute Genome Sequencing Center for Infectious Disease"/>
            <person name="Cuomo C."/>
            <person name="Becnel J."/>
            <person name="Sanscrainte N."/>
            <person name="Walker B."/>
            <person name="Young S.K."/>
            <person name="Zeng Q."/>
            <person name="Gargeya S."/>
            <person name="Fitzgerald M."/>
            <person name="Haas B."/>
            <person name="Abouelleil A."/>
            <person name="Alvarado L."/>
            <person name="Arachchi H.M."/>
            <person name="Berlin A.M."/>
            <person name="Chapman S.B."/>
            <person name="Dewar J."/>
            <person name="Goldberg J."/>
            <person name="Griggs A."/>
            <person name="Gujja S."/>
            <person name="Hansen M."/>
            <person name="Howarth C."/>
            <person name="Imamovic A."/>
            <person name="Larimer J."/>
            <person name="McCowan C."/>
            <person name="Murphy C."/>
            <person name="Neiman D."/>
            <person name="Pearson M."/>
            <person name="Priest M."/>
            <person name="Roberts A."/>
            <person name="Saif S."/>
            <person name="Shea T."/>
            <person name="Sisk P."/>
            <person name="Sykes S."/>
            <person name="Wortman J."/>
            <person name="Nusbaum C."/>
            <person name="Birren B."/>
        </authorList>
    </citation>
    <scope>NUCLEOTIDE SEQUENCE [LARGE SCALE GENOMIC DNA]</scope>
    <source>
        <strain evidence="2 3">PRA339</strain>
    </source>
</reference>
<proteinExistence type="predicted"/>
<dbReference type="Proteomes" id="UP000030655">
    <property type="component" value="Unassembled WGS sequence"/>
</dbReference>
<feature type="transmembrane region" description="Helical" evidence="1">
    <location>
        <begin position="6"/>
        <end position="26"/>
    </location>
</feature>